<dbReference type="RefSeq" id="WP_057763283.1">
    <property type="nucleotide sequence ID" value="NZ_CP183326.1"/>
</dbReference>
<dbReference type="AlphaFoldDB" id="A0A4R1AN38"/>
<organism evidence="1 2">
    <name type="scientific">Cytobacillus praedii</name>
    <dbReference type="NCBI Taxonomy" id="1742358"/>
    <lineage>
        <taxon>Bacteria</taxon>
        <taxon>Bacillati</taxon>
        <taxon>Bacillota</taxon>
        <taxon>Bacilli</taxon>
        <taxon>Bacillales</taxon>
        <taxon>Bacillaceae</taxon>
        <taxon>Cytobacillus</taxon>
    </lineage>
</organism>
<comment type="caution">
    <text evidence="1">The sequence shown here is derived from an EMBL/GenBank/DDBJ whole genome shotgun (WGS) entry which is preliminary data.</text>
</comment>
<dbReference type="Proteomes" id="UP000293846">
    <property type="component" value="Unassembled WGS sequence"/>
</dbReference>
<evidence type="ECO:0000313" key="1">
    <source>
        <dbReference type="EMBL" id="TCJ01197.1"/>
    </source>
</evidence>
<dbReference type="EMBL" id="SJTH01000075">
    <property type="protein sequence ID" value="TCJ01197.1"/>
    <property type="molecule type" value="Genomic_DNA"/>
</dbReference>
<reference evidence="1 2" key="1">
    <citation type="submission" date="2019-03" db="EMBL/GenBank/DDBJ databases">
        <authorList>
            <person name="Jensen L."/>
            <person name="Storgaard J."/>
            <person name="Sulaj E."/>
            <person name="Schramm A."/>
            <person name="Marshall I.P.G."/>
        </authorList>
    </citation>
    <scope>NUCLEOTIDE SEQUENCE [LARGE SCALE GENOMIC DNA]</scope>
    <source>
        <strain evidence="1 2">2017H2G3</strain>
    </source>
</reference>
<dbReference type="STRING" id="1742358.GCA_001439605_00886"/>
<sequence>MTNLDNSNFKINFNGKEINGENTREFADKISKNLGETLNGLVSNKLSNLSANPMSGNLLNSVNPLKNLNGIFSQNPLGSNGVQNMLPALSKLLPVFETSDDNKKIKLSLNGVTLLDLDLTDLTDSNNSTEEK</sequence>
<name>A0A4R1AN38_9BACI</name>
<dbReference type="OrthoDB" id="2875916at2"/>
<protein>
    <submittedName>
        <fullName evidence="1">Uncharacterized protein</fullName>
    </submittedName>
</protein>
<evidence type="ECO:0000313" key="2">
    <source>
        <dbReference type="Proteomes" id="UP000293846"/>
    </source>
</evidence>
<proteinExistence type="predicted"/>
<accession>A0A4R1AN38</accession>
<keyword evidence="2" id="KW-1185">Reference proteome</keyword>
<gene>
    <name evidence="1" type="ORF">E0Y62_25265</name>
</gene>